<evidence type="ECO:0000313" key="2">
    <source>
        <dbReference type="Proteomes" id="UP001151760"/>
    </source>
</evidence>
<evidence type="ECO:0000313" key="1">
    <source>
        <dbReference type="EMBL" id="GJS60757.1"/>
    </source>
</evidence>
<proteinExistence type="predicted"/>
<dbReference type="Proteomes" id="UP001151760">
    <property type="component" value="Unassembled WGS sequence"/>
</dbReference>
<dbReference type="EMBL" id="BQNB010009242">
    <property type="protein sequence ID" value="GJS60757.1"/>
    <property type="molecule type" value="Genomic_DNA"/>
</dbReference>
<comment type="caution">
    <text evidence="1">The sequence shown here is derived from an EMBL/GenBank/DDBJ whole genome shotgun (WGS) entry which is preliminary data.</text>
</comment>
<gene>
    <name evidence="1" type="ORF">Tco_0655541</name>
</gene>
<protein>
    <submittedName>
        <fullName evidence="1">Uncharacterized protein</fullName>
    </submittedName>
</protein>
<organism evidence="1 2">
    <name type="scientific">Tanacetum coccineum</name>
    <dbReference type="NCBI Taxonomy" id="301880"/>
    <lineage>
        <taxon>Eukaryota</taxon>
        <taxon>Viridiplantae</taxon>
        <taxon>Streptophyta</taxon>
        <taxon>Embryophyta</taxon>
        <taxon>Tracheophyta</taxon>
        <taxon>Spermatophyta</taxon>
        <taxon>Magnoliopsida</taxon>
        <taxon>eudicotyledons</taxon>
        <taxon>Gunneridae</taxon>
        <taxon>Pentapetalae</taxon>
        <taxon>asterids</taxon>
        <taxon>campanulids</taxon>
        <taxon>Asterales</taxon>
        <taxon>Asteraceae</taxon>
        <taxon>Asteroideae</taxon>
        <taxon>Anthemideae</taxon>
        <taxon>Anthemidinae</taxon>
        <taxon>Tanacetum</taxon>
    </lineage>
</organism>
<reference evidence="1" key="1">
    <citation type="journal article" date="2022" name="Int. J. Mol. Sci.">
        <title>Draft Genome of Tanacetum Coccineum: Genomic Comparison of Closely Related Tanacetum-Family Plants.</title>
        <authorList>
            <person name="Yamashiro T."/>
            <person name="Shiraishi A."/>
            <person name="Nakayama K."/>
            <person name="Satake H."/>
        </authorList>
    </citation>
    <scope>NUCLEOTIDE SEQUENCE</scope>
</reference>
<sequence>MTIVRLWSGGGRGWRGDGRGGMVGSGGGRGRRGDGVRAAHGGWFWAGQSQMQGEVGRSEGGLELCSAWSGGGRCAVLFVFLFCRREAAICCISKELLEDEELERGASVLTLESLARLLEHLDRLNSKNCKKYRVGGVPKSHGEDIDEGVL</sequence>
<accession>A0ABQ4X6L9</accession>
<reference evidence="1" key="2">
    <citation type="submission" date="2022-01" db="EMBL/GenBank/DDBJ databases">
        <authorList>
            <person name="Yamashiro T."/>
            <person name="Shiraishi A."/>
            <person name="Satake H."/>
            <person name="Nakayama K."/>
        </authorList>
    </citation>
    <scope>NUCLEOTIDE SEQUENCE</scope>
</reference>
<keyword evidence="2" id="KW-1185">Reference proteome</keyword>
<name>A0ABQ4X6L9_9ASTR</name>